<evidence type="ECO:0000313" key="1">
    <source>
        <dbReference type="EMBL" id="QDL31314.1"/>
    </source>
</evidence>
<dbReference type="RefSeq" id="WP_142814899.1">
    <property type="nucleotide sequence ID" value="NZ_CP033893.1"/>
</dbReference>
<dbReference type="EMBL" id="CP033893">
    <property type="protein sequence ID" value="QDL31314.1"/>
    <property type="molecule type" value="Genomic_DNA"/>
</dbReference>
<evidence type="ECO:0000313" key="2">
    <source>
        <dbReference type="Proteomes" id="UP000317572"/>
    </source>
</evidence>
<proteinExistence type="predicted"/>
<dbReference type="Pfam" id="PF11681">
    <property type="entry name" value="Phage_Tube_PhiTE"/>
    <property type="match status" value="1"/>
</dbReference>
<gene>
    <name evidence="1" type="ORF">EGO53_05755</name>
</gene>
<accession>A0A515CT15</accession>
<protein>
    <submittedName>
        <fullName evidence="1">DUF3277 family protein</fullName>
    </submittedName>
</protein>
<dbReference type="AlphaFoldDB" id="A0A515CT15"/>
<dbReference type="InterPro" id="IPR021695">
    <property type="entry name" value="Phage_KPP10_Orf10"/>
</dbReference>
<dbReference type="Proteomes" id="UP000317572">
    <property type="component" value="Chromosome"/>
</dbReference>
<dbReference type="NCBIfam" id="NF047581">
    <property type="entry name" value="gp105_phage_fam"/>
    <property type="match status" value="1"/>
</dbReference>
<organism evidence="1 2">
    <name type="scientific">Serratia liquefaciens</name>
    <dbReference type="NCBI Taxonomy" id="614"/>
    <lineage>
        <taxon>Bacteria</taxon>
        <taxon>Pseudomonadati</taxon>
        <taxon>Pseudomonadota</taxon>
        <taxon>Gammaproteobacteria</taxon>
        <taxon>Enterobacterales</taxon>
        <taxon>Yersiniaceae</taxon>
        <taxon>Serratia</taxon>
    </lineage>
</organism>
<name>A0A515CT15_SERLI</name>
<reference evidence="1 2" key="1">
    <citation type="submission" date="2018-11" db="EMBL/GenBank/DDBJ databases">
        <title>The first complete genome of Serratia liquefaciens isolated from metalophyte plant revel distinctness adaptive mechanisms in an extreme habitat.</title>
        <authorList>
            <person name="Caneschi W.L."/>
            <person name="Sanchez A.B."/>
            <person name="Felestrino E.B."/>
            <person name="Assis R.A.B."/>
            <person name="Lemes C.G.C."/>
            <person name="Cordeiro I.F."/>
            <person name="Fonseca N.P."/>
            <person name="Villa M."/>
            <person name="Vieira I.T."/>
            <person name="Moraes L.A."/>
            <person name="Kamino L.H.Y."/>
            <person name="do Carmo F."/>
            <person name="Garcia C.M."/>
            <person name="Almeida N.F."/>
            <person name="Silva R.S."/>
            <person name="Ferro J.A."/>
            <person name="Ferro M.I.T."/>
            <person name="Varani A.M."/>
            <person name="Ferreira R.M."/>
            <person name="dos Santos V.L."/>
            <person name="Silva U.C."/>
            <person name="Setubal J.C."/>
            <person name="Moreira L.M."/>
        </authorList>
    </citation>
    <scope>NUCLEOTIDE SEQUENCE [LARGE SCALE GENOMIC DNA]</scope>
    <source>
        <strain evidence="1 2">FG3</strain>
    </source>
</reference>
<sequence>MSDTYSFLDFSASIVGPGGAFDLGYGSGNAEEGVTVAMLEAKNTMTIGADGSVMHSLHAGKGGTVTVTLLKTSPTNAKLSALYNAQSLSSATWGNNVIGMRNSASNDVCVARSVAFQKVPDWQNAKDGSTVSWVFDAGLVDQLLGTF</sequence>